<comment type="caution">
    <text evidence="1">The sequence shown here is derived from an EMBL/GenBank/DDBJ whole genome shotgun (WGS) entry which is preliminary data.</text>
</comment>
<proteinExistence type="predicted"/>
<dbReference type="EMBL" id="PQCO01000259">
    <property type="protein sequence ID" value="PUD99424.1"/>
    <property type="molecule type" value="Genomic_DNA"/>
</dbReference>
<evidence type="ECO:0000313" key="4">
    <source>
        <dbReference type="Proteomes" id="UP000250928"/>
    </source>
</evidence>
<dbReference type="EMBL" id="MUIE01000123">
    <property type="protein sequence ID" value="OQX36317.1"/>
    <property type="molecule type" value="Genomic_DNA"/>
</dbReference>
<dbReference type="Proteomes" id="UP000243361">
    <property type="component" value="Unassembled WGS sequence"/>
</dbReference>
<gene>
    <name evidence="1" type="ORF">B0D84_01595</name>
    <name evidence="2" type="ORF">C3L24_11020</name>
</gene>
<organism evidence="1 3">
    <name type="scientific">Candidatus Sedimenticola endophacoides</name>
    <dbReference type="NCBI Taxonomy" id="2548426"/>
    <lineage>
        <taxon>Bacteria</taxon>
        <taxon>Pseudomonadati</taxon>
        <taxon>Pseudomonadota</taxon>
        <taxon>Gammaproteobacteria</taxon>
        <taxon>Chromatiales</taxon>
        <taxon>Sedimenticolaceae</taxon>
        <taxon>Sedimenticola</taxon>
    </lineage>
</organism>
<accession>A0A657PPU2</accession>
<evidence type="ECO:0000313" key="3">
    <source>
        <dbReference type="Proteomes" id="UP000243361"/>
    </source>
</evidence>
<dbReference type="Proteomes" id="UP000250928">
    <property type="component" value="Unassembled WGS sequence"/>
</dbReference>
<protein>
    <submittedName>
        <fullName evidence="1">Uncharacterized protein</fullName>
    </submittedName>
</protein>
<evidence type="ECO:0000313" key="2">
    <source>
        <dbReference type="EMBL" id="PUD99424.1"/>
    </source>
</evidence>
<keyword evidence="3" id="KW-1185">Reference proteome</keyword>
<sequence>MRETIQGKCWNCGAGLGAHDYGRETNCLGCAKPTRVCRNCRWYDPAATDRCREPTAEPVMHKERPTYCEHFEPTDDPARGAGDAPDALRQAAEDLFRS</sequence>
<evidence type="ECO:0000313" key="1">
    <source>
        <dbReference type="EMBL" id="OQX36317.1"/>
    </source>
</evidence>
<reference evidence="1 3" key="1">
    <citation type="submission" date="2017-02" db="EMBL/GenBank/DDBJ databases">
        <title>Novel co-symbiosis in the unique lucinid bivalve Phacoides pectinatus.</title>
        <authorList>
            <person name="Lim S.J."/>
            <person name="Davis B.G."/>
            <person name="Gill D.E."/>
            <person name="Engel A.S."/>
            <person name="Anderson L.C."/>
            <person name="Campbell B.J."/>
        </authorList>
    </citation>
    <scope>NUCLEOTIDE SEQUENCE [LARGE SCALE GENOMIC DNA]</scope>
    <source>
        <strain evidence="1">LUC13016_P6</strain>
    </source>
</reference>
<reference evidence="2 4" key="2">
    <citation type="submission" date="2018-01" db="EMBL/GenBank/DDBJ databases">
        <title>Novel co-symbiosis in the lucinid bivalve Phacoides pectinatus.</title>
        <authorList>
            <person name="Lim S.J."/>
            <person name="Davis B.G."/>
            <person name="Gill D.E."/>
            <person name="Engel A.S."/>
            <person name="Anderson L.C."/>
            <person name="Campbell B.J."/>
        </authorList>
    </citation>
    <scope>NUCLEOTIDE SEQUENCE [LARGE SCALE GENOMIC DNA]</scope>
    <source>
        <strain evidence="2">N3_P5</strain>
    </source>
</reference>
<name>A0A657PPU2_9GAMM</name>
<dbReference type="AlphaFoldDB" id="A0A657PPU2"/>